<accession>A0AC34PVD0</accession>
<protein>
    <submittedName>
        <fullName evidence="2">Uncharacterized protein</fullName>
    </submittedName>
</protein>
<evidence type="ECO:0000313" key="1">
    <source>
        <dbReference type="Proteomes" id="UP000887576"/>
    </source>
</evidence>
<name>A0AC34PVD0_9BILA</name>
<dbReference type="Proteomes" id="UP000887576">
    <property type="component" value="Unplaced"/>
</dbReference>
<reference evidence="2" key="1">
    <citation type="submission" date="2022-11" db="UniProtKB">
        <authorList>
            <consortium name="WormBaseParasite"/>
        </authorList>
    </citation>
    <scope>IDENTIFICATION</scope>
</reference>
<dbReference type="WBParaSite" id="JU765_v2.g1028.t1">
    <property type="protein sequence ID" value="JU765_v2.g1028.t1"/>
    <property type="gene ID" value="JU765_v2.g1028"/>
</dbReference>
<sequence length="309" mass="35288">MSRRKLHIDDLPKTSDGVVVASSGQEVEGLTTCFFQINAKKLFLVLNKIGPIFLAIAWLTYIFESFSPFHWSPYGDFLRYNFVNEKKNFIRCKNATEIINFGTPSLLRMAVLKSFPNIFFRASILPMLVGRLFFLAIIQTKWRRSRGDAKYDFVEPMTMALATIELVSLSTFASTSSPHDSLYFHKTFGVTFVIIAFFGFIAVSAMVIDLEKTPKIPLTRFLICCAAIFCVSAPPALISYFDFAENRTCSPMVKVHLTIFEILAMISYIAFYWKANQLIEDVEIIVYSSKAELIDWENRSNEKENKQSN</sequence>
<evidence type="ECO:0000313" key="2">
    <source>
        <dbReference type="WBParaSite" id="JU765_v2.g1028.t1"/>
    </source>
</evidence>
<proteinExistence type="predicted"/>
<organism evidence="1 2">
    <name type="scientific">Panagrolaimus sp. JU765</name>
    <dbReference type="NCBI Taxonomy" id="591449"/>
    <lineage>
        <taxon>Eukaryota</taxon>
        <taxon>Metazoa</taxon>
        <taxon>Ecdysozoa</taxon>
        <taxon>Nematoda</taxon>
        <taxon>Chromadorea</taxon>
        <taxon>Rhabditida</taxon>
        <taxon>Tylenchina</taxon>
        <taxon>Panagrolaimomorpha</taxon>
        <taxon>Panagrolaimoidea</taxon>
        <taxon>Panagrolaimidae</taxon>
        <taxon>Panagrolaimus</taxon>
    </lineage>
</organism>